<dbReference type="InterPro" id="IPR003140">
    <property type="entry name" value="PLipase/COase/thioEstase"/>
</dbReference>
<proteinExistence type="inferred from homology"/>
<comment type="similarity">
    <text evidence="1">Belongs to the AB hydrolase superfamily. AB hydrolase 2 family.</text>
</comment>
<reference evidence="4" key="1">
    <citation type="journal article" date="2009" name="Genome Res.">
        <title>Comparative genomic analyses of the human fungal pathogens Coccidioides and their relatives.</title>
        <authorList>
            <person name="Sharpton T.J."/>
            <person name="Stajich J.E."/>
            <person name="Rounsley S.D."/>
            <person name="Gardner M.J."/>
            <person name="Wortman J.R."/>
            <person name="Jordar V.S."/>
            <person name="Maiti R."/>
            <person name="Kodira C.D."/>
            <person name="Neafsey D.E."/>
            <person name="Zeng Q."/>
            <person name="Hung C.-Y."/>
            <person name="McMahan C."/>
            <person name="Muszewska A."/>
            <person name="Grynberg M."/>
            <person name="Mandel M.A."/>
            <person name="Kellner E.M."/>
            <person name="Barker B.M."/>
            <person name="Galgiani J.N."/>
            <person name="Orbach M.J."/>
            <person name="Kirkland T.N."/>
            <person name="Cole G.T."/>
            <person name="Henn M.R."/>
            <person name="Birren B.W."/>
            <person name="Taylor J.W."/>
        </authorList>
    </citation>
    <scope>NUCLEOTIDE SEQUENCE [LARGE SCALE GENOMIC DNA]</scope>
    <source>
        <strain evidence="4">UAMH 1704</strain>
    </source>
</reference>
<dbReference type="Proteomes" id="UP000002058">
    <property type="component" value="Unassembled WGS sequence"/>
</dbReference>
<dbReference type="InterPro" id="IPR050565">
    <property type="entry name" value="LYPA1-2/EST-like"/>
</dbReference>
<feature type="domain" description="Phospholipase/carboxylesterase/thioesterase" evidence="2">
    <location>
        <begin position="12"/>
        <end position="172"/>
    </location>
</feature>
<dbReference type="OMA" id="NCRWVFP"/>
<accession>C4JPC8</accession>
<dbReference type="eggNOG" id="KOG2112">
    <property type="taxonomic scope" value="Eukaryota"/>
</dbReference>
<dbReference type="HOGENOM" id="CLU_049413_2_2_1"/>
<sequence length="283" mass="31145">METSQARFPDLHIVEPKGQHTHTAILLHGRGGHGPDFAKDLLTSTTSQGLDLASHFPTWRWVFPSAAVRWSVAFQVNLPAWFDVYTLADTNKRQDLQIQGLKESSLHVLDVLEHEISLLGGQSEKVILGGLSQGMSAALWTLLCSPGRVKGRLGAFIGCCGYLPFTQHIETAIQDYRSKYASESTTPKCVTISAFLHGVLGCPPIESKPEEVEAVLSTPVLLLHGIDDGIVKISLGRQACQLLREIGMEVLMREYFGAPNMGHWIQEPEGFDEIVTFLKSKIS</sequence>
<dbReference type="AlphaFoldDB" id="C4JPC8"/>
<dbReference type="GO" id="GO:0005737">
    <property type="term" value="C:cytoplasm"/>
    <property type="evidence" value="ECO:0007669"/>
    <property type="project" value="TreeGrafter"/>
</dbReference>
<name>C4JPC8_UNCRE</name>
<dbReference type="VEuPathDB" id="FungiDB:UREG_04510"/>
<dbReference type="Gene3D" id="3.40.50.1820">
    <property type="entry name" value="alpha/beta hydrolase"/>
    <property type="match status" value="1"/>
</dbReference>
<evidence type="ECO:0000313" key="3">
    <source>
        <dbReference type="EMBL" id="EEP79664.1"/>
    </source>
</evidence>
<dbReference type="GO" id="GO:0052689">
    <property type="term" value="F:carboxylic ester hydrolase activity"/>
    <property type="evidence" value="ECO:0007669"/>
    <property type="project" value="TreeGrafter"/>
</dbReference>
<dbReference type="PANTHER" id="PTHR10655">
    <property type="entry name" value="LYSOPHOSPHOLIPASE-RELATED"/>
    <property type="match status" value="1"/>
</dbReference>
<dbReference type="SUPFAM" id="SSF53474">
    <property type="entry name" value="alpha/beta-Hydrolases"/>
    <property type="match status" value="1"/>
</dbReference>
<dbReference type="EMBL" id="CH476616">
    <property type="protein sequence ID" value="EEP79664.1"/>
    <property type="molecule type" value="Genomic_DNA"/>
</dbReference>
<organism evidence="3 4">
    <name type="scientific">Uncinocarpus reesii (strain UAMH 1704)</name>
    <dbReference type="NCBI Taxonomy" id="336963"/>
    <lineage>
        <taxon>Eukaryota</taxon>
        <taxon>Fungi</taxon>
        <taxon>Dikarya</taxon>
        <taxon>Ascomycota</taxon>
        <taxon>Pezizomycotina</taxon>
        <taxon>Eurotiomycetes</taxon>
        <taxon>Eurotiomycetidae</taxon>
        <taxon>Onygenales</taxon>
        <taxon>Onygenaceae</taxon>
        <taxon>Uncinocarpus</taxon>
    </lineage>
</organism>
<dbReference type="STRING" id="336963.C4JPC8"/>
<dbReference type="InParanoid" id="C4JPC8"/>
<protein>
    <recommendedName>
        <fullName evidence="2">Phospholipase/carboxylesterase/thioesterase domain-containing protein</fullName>
    </recommendedName>
</protein>
<dbReference type="GO" id="GO:0008474">
    <property type="term" value="F:palmitoyl-(protein) hydrolase activity"/>
    <property type="evidence" value="ECO:0007669"/>
    <property type="project" value="TreeGrafter"/>
</dbReference>
<dbReference type="InterPro" id="IPR029058">
    <property type="entry name" value="AB_hydrolase_fold"/>
</dbReference>
<dbReference type="GeneID" id="8442375"/>
<keyword evidence="4" id="KW-1185">Reference proteome</keyword>
<dbReference type="KEGG" id="ure:UREG_04510"/>
<dbReference type="OrthoDB" id="2418081at2759"/>
<evidence type="ECO:0000256" key="1">
    <source>
        <dbReference type="ARBA" id="ARBA00006499"/>
    </source>
</evidence>
<dbReference type="PANTHER" id="PTHR10655:SF63">
    <property type="entry name" value="PHOSPHOLIPASE_CARBOXYLESTERASE_THIOESTERASE DOMAIN-CONTAINING PROTEIN"/>
    <property type="match status" value="1"/>
</dbReference>
<dbReference type="Pfam" id="PF02230">
    <property type="entry name" value="Abhydrolase_2"/>
    <property type="match status" value="1"/>
</dbReference>
<gene>
    <name evidence="3" type="ORF">UREG_04510</name>
</gene>
<evidence type="ECO:0000313" key="4">
    <source>
        <dbReference type="Proteomes" id="UP000002058"/>
    </source>
</evidence>
<evidence type="ECO:0000259" key="2">
    <source>
        <dbReference type="Pfam" id="PF02230"/>
    </source>
</evidence>
<dbReference type="RefSeq" id="XP_002544993.1">
    <property type="nucleotide sequence ID" value="XM_002544947.1"/>
</dbReference>